<dbReference type="Proteomes" id="UP001236507">
    <property type="component" value="Unassembled WGS sequence"/>
</dbReference>
<dbReference type="RefSeq" id="WP_283346136.1">
    <property type="nucleotide sequence ID" value="NZ_JASHIF010000022.1"/>
</dbReference>
<reference evidence="1 2" key="1">
    <citation type="submission" date="2023-05" db="EMBL/GenBank/DDBJ databases">
        <title>Novel species of genus Flectobacillus isolated from stream in China.</title>
        <authorList>
            <person name="Lu H."/>
        </authorList>
    </citation>
    <scope>NUCLEOTIDE SEQUENCE [LARGE SCALE GENOMIC DNA]</scope>
    <source>
        <strain evidence="1 2">KCTC 42575</strain>
    </source>
</reference>
<gene>
    <name evidence="1" type="ORF">QM524_21330</name>
</gene>
<accession>A0ABT6YEC2</accession>
<organism evidence="1 2">
    <name type="scientific">Flectobacillus roseus</name>
    <dbReference type="NCBI Taxonomy" id="502259"/>
    <lineage>
        <taxon>Bacteria</taxon>
        <taxon>Pseudomonadati</taxon>
        <taxon>Bacteroidota</taxon>
        <taxon>Cytophagia</taxon>
        <taxon>Cytophagales</taxon>
        <taxon>Flectobacillaceae</taxon>
        <taxon>Flectobacillus</taxon>
    </lineage>
</organism>
<proteinExistence type="predicted"/>
<dbReference type="Gene3D" id="3.90.1530.10">
    <property type="entry name" value="Conserved hypothetical protein from pyrococcus furiosus pfu- 392566-001, ParB domain"/>
    <property type="match status" value="1"/>
</dbReference>
<dbReference type="InterPro" id="IPR036086">
    <property type="entry name" value="ParB/Sulfiredoxin_sf"/>
</dbReference>
<name>A0ABT6YEC2_9BACT</name>
<protein>
    <recommendedName>
        <fullName evidence="3">ParB/Sulfiredoxin domain-containing protein</fullName>
    </recommendedName>
</protein>
<comment type="caution">
    <text evidence="1">The sequence shown here is derived from an EMBL/GenBank/DDBJ whole genome shotgun (WGS) entry which is preliminary data.</text>
</comment>
<evidence type="ECO:0000313" key="1">
    <source>
        <dbReference type="EMBL" id="MDI9861777.1"/>
    </source>
</evidence>
<dbReference type="EMBL" id="JASHIF010000022">
    <property type="protein sequence ID" value="MDI9861777.1"/>
    <property type="molecule type" value="Genomic_DNA"/>
</dbReference>
<evidence type="ECO:0000313" key="2">
    <source>
        <dbReference type="Proteomes" id="UP001236507"/>
    </source>
</evidence>
<evidence type="ECO:0008006" key="3">
    <source>
        <dbReference type="Google" id="ProtNLM"/>
    </source>
</evidence>
<keyword evidence="2" id="KW-1185">Reference proteome</keyword>
<dbReference type="SUPFAM" id="SSF110849">
    <property type="entry name" value="ParB/Sulfiredoxin"/>
    <property type="match status" value="1"/>
</dbReference>
<sequence>MKGIDFKKQVAINTANTLKNNKLISSENVKKNLLVLPELKEFIPSLSAEEYKSLEDSIIANGCRTPLLVWDTTQGVINPSHPTPSEPAFVLFDGHHRYEICQKNRVDFQIDLMTFPSIDEVKDFMIDFQVGRRNMTVEQLSYFRGLKYQRMKNRQGGLRGTYTDIVDTASVLAEEFKVSPATIKRDAVFAQGIDKMQGALKQQVLEGSKKIEKKLIQQLAKATVEKPVESLEELQAVVSSKSAEISQSNSIKQTEALKKVSASLKKANASHLSLIVRGSFILENGLETEWRHLRELGEGVIIEPDFQDEISFPEAIALGLIKL</sequence>